<evidence type="ECO:0000256" key="1">
    <source>
        <dbReference type="SAM" id="Phobius"/>
    </source>
</evidence>
<evidence type="ECO:0000313" key="3">
    <source>
        <dbReference type="Proteomes" id="UP000000485"/>
    </source>
</evidence>
<protein>
    <submittedName>
        <fullName evidence="2">Uncharacterized protein</fullName>
    </submittedName>
</protein>
<feature type="transmembrane region" description="Helical" evidence="1">
    <location>
        <begin position="170"/>
        <end position="189"/>
    </location>
</feature>
<dbReference type="AlphaFoldDB" id="F8A639"/>
<dbReference type="EMBL" id="CP002665">
    <property type="protein sequence ID" value="AEI11054.1"/>
    <property type="molecule type" value="Genomic_DNA"/>
</dbReference>
<feature type="transmembrane region" description="Helical" evidence="1">
    <location>
        <begin position="59"/>
        <end position="79"/>
    </location>
</feature>
<accession>F8A639</accession>
<keyword evidence="3" id="KW-1185">Reference proteome</keyword>
<gene>
    <name evidence="2" type="ordered locus">Celgi_0532</name>
</gene>
<sequence>MSRHPAPVATRLVRAASVTPSSLTMLGACILVGAVGTLADAIDTASGPLRWLVLAKDAIDVYGVLAVSLLAAVLGGSVARLAEVTVPFGASWTAQHRAAWFAGLVSGVAGGALVLVGVLVSGVVRSHSPHWSSDLDRGLAANVLRTLAAMALVGVLGVAAGLIARKTPTAIAVLLLLQLPGFPFMAGIYSRSETAQSALGLLPFGAVRGLTSGNSGTYLGAHTSTYTVQPPALLFAVLALWLAGAWAWSAALPLHRGSAAPTRRRVLVPAAGLIVATLIGGLTAAFGVSSVPWRWSPDWREATAAGNNSRQVTTAWLEAVRSKDTSAASALVSPAHEADVPDEVQEAVRQASSFVVSSETDMPDADHVSVLLTFSPSLRSGQLFIDAAQVAVDLTPVRGQGWKLTATDYPALHVTDAP</sequence>
<feature type="transmembrane region" description="Helical" evidence="1">
    <location>
        <begin position="143"/>
        <end position="163"/>
    </location>
</feature>
<keyword evidence="1" id="KW-0812">Transmembrane</keyword>
<organism evidence="2 3">
    <name type="scientific">Cellulomonas gilvus (strain ATCC 13127 / NRRL B-14078)</name>
    <name type="common">Cellvibrio gilvus</name>
    <dbReference type="NCBI Taxonomy" id="593907"/>
    <lineage>
        <taxon>Bacteria</taxon>
        <taxon>Bacillati</taxon>
        <taxon>Actinomycetota</taxon>
        <taxon>Actinomycetes</taxon>
        <taxon>Micrococcales</taxon>
        <taxon>Cellulomonadaceae</taxon>
        <taxon>Cellulomonas</taxon>
    </lineage>
</organism>
<reference evidence="3" key="1">
    <citation type="submission" date="2011-04" db="EMBL/GenBank/DDBJ databases">
        <title>Complete sequence of Cellvibrio gilvus ATCC 13127.</title>
        <authorList>
            <person name="Lucas S."/>
            <person name="Han J."/>
            <person name="Lapidus A."/>
            <person name="Cheng J.-F."/>
            <person name="Goodwin L."/>
            <person name="Pitluck S."/>
            <person name="Peters L."/>
            <person name="Munk A."/>
            <person name="Detter J.C."/>
            <person name="Han C."/>
            <person name="Tapia R."/>
            <person name="Land M."/>
            <person name="Hauser L."/>
            <person name="Kyrpides N."/>
            <person name="Ivanova N."/>
            <person name="Ovchinnikova G."/>
            <person name="Pagani I."/>
            <person name="Mead D."/>
            <person name="Brumm P."/>
            <person name="Woyke T."/>
        </authorList>
    </citation>
    <scope>NUCLEOTIDE SEQUENCE [LARGE SCALE GENOMIC DNA]</scope>
    <source>
        <strain evidence="3">ATCC 13127 / NRRL B-14078</strain>
    </source>
</reference>
<keyword evidence="1" id="KW-0472">Membrane</keyword>
<dbReference type="KEGG" id="cga:Celgi_0532"/>
<dbReference type="STRING" id="593907.Celgi_0532"/>
<dbReference type="HOGENOM" id="CLU_656716_0_0_11"/>
<feature type="transmembrane region" description="Helical" evidence="1">
    <location>
        <begin position="232"/>
        <end position="254"/>
    </location>
</feature>
<feature type="transmembrane region" description="Helical" evidence="1">
    <location>
        <begin position="12"/>
        <end position="39"/>
    </location>
</feature>
<feature type="transmembrane region" description="Helical" evidence="1">
    <location>
        <begin position="100"/>
        <end position="123"/>
    </location>
</feature>
<keyword evidence="1" id="KW-1133">Transmembrane helix</keyword>
<dbReference type="Proteomes" id="UP000000485">
    <property type="component" value="Chromosome"/>
</dbReference>
<feature type="transmembrane region" description="Helical" evidence="1">
    <location>
        <begin position="266"/>
        <end position="288"/>
    </location>
</feature>
<name>F8A639_CELGA</name>
<proteinExistence type="predicted"/>
<dbReference type="PROSITE" id="PS51257">
    <property type="entry name" value="PROKAR_LIPOPROTEIN"/>
    <property type="match status" value="1"/>
</dbReference>
<evidence type="ECO:0000313" key="2">
    <source>
        <dbReference type="EMBL" id="AEI11054.1"/>
    </source>
</evidence>